<dbReference type="InterPro" id="IPR027417">
    <property type="entry name" value="P-loop_NTPase"/>
</dbReference>
<dbReference type="eggNOG" id="COG1074">
    <property type="taxonomic scope" value="Bacteria"/>
</dbReference>
<dbReference type="Pfam" id="PF13361">
    <property type="entry name" value="UvrD_C"/>
    <property type="match status" value="1"/>
</dbReference>
<gene>
    <name evidence="11" type="ordered locus">HMU13470</name>
</gene>
<dbReference type="PANTHER" id="PTHR11070">
    <property type="entry name" value="UVRD / RECB / PCRA DNA HELICASE FAMILY MEMBER"/>
    <property type="match status" value="1"/>
</dbReference>
<dbReference type="GO" id="GO:0005524">
    <property type="term" value="F:ATP binding"/>
    <property type="evidence" value="ECO:0007669"/>
    <property type="project" value="UniProtKB-UniRule"/>
</dbReference>
<dbReference type="GO" id="GO:0043138">
    <property type="term" value="F:3'-5' DNA helicase activity"/>
    <property type="evidence" value="ECO:0007669"/>
    <property type="project" value="UniProtKB-EC"/>
</dbReference>
<dbReference type="PROSITE" id="PS51198">
    <property type="entry name" value="UVRD_HELICASE_ATP_BIND"/>
    <property type="match status" value="1"/>
</dbReference>
<reference evidence="11 12" key="1">
    <citation type="journal article" date="2010" name="BMC Genomics">
        <title>Comparative genomics and proteomics of Helicobacter mustelae, an ulcerogenic and carcinogenic gastric pathogen.</title>
        <authorList>
            <person name="O'Toole P.W."/>
            <person name="Snelling W.J."/>
            <person name="Canchaya C."/>
            <person name="Forde B.M."/>
            <person name="Hardie K.R."/>
            <person name="Josenhans C."/>
            <person name="Graham R.L.J."/>
            <person name="McMullan G."/>
            <person name="Parkhill J."/>
            <person name="Belda E."/>
            <person name="Bentley S.D."/>
        </authorList>
    </citation>
    <scope>NUCLEOTIDE SEQUENCE [LARGE SCALE GENOMIC DNA]</scope>
    <source>
        <strain evidence="12">ATCC 43772 / LMG 18044 / NCTC 12198 / 12198</strain>
    </source>
</reference>
<keyword evidence="4 9" id="KW-0067">ATP-binding</keyword>
<dbReference type="NCBIfam" id="NF010485">
    <property type="entry name" value="PRK13909.1-2"/>
    <property type="match status" value="1"/>
</dbReference>
<dbReference type="SUPFAM" id="SSF52540">
    <property type="entry name" value="P-loop containing nucleoside triphosphate hydrolases"/>
    <property type="match status" value="1"/>
</dbReference>
<dbReference type="EMBL" id="FN555004">
    <property type="protein sequence ID" value="CBG40601.1"/>
    <property type="molecule type" value="Genomic_DNA"/>
</dbReference>
<feature type="domain" description="UvrD-like helicase ATP-binding" evidence="10">
    <location>
        <begin position="1"/>
        <end position="404"/>
    </location>
</feature>
<dbReference type="GO" id="GO:0016887">
    <property type="term" value="F:ATP hydrolysis activity"/>
    <property type="evidence" value="ECO:0007669"/>
    <property type="project" value="RHEA"/>
</dbReference>
<dbReference type="InterPro" id="IPR014016">
    <property type="entry name" value="UvrD-like_ATP-bd"/>
</dbReference>
<keyword evidence="5" id="KW-0413">Isomerase</keyword>
<keyword evidence="12" id="KW-1185">Reference proteome</keyword>
<dbReference type="RefSeq" id="WP_013023668.1">
    <property type="nucleotide sequence ID" value="NC_013949.1"/>
</dbReference>
<dbReference type="Pfam" id="PF00580">
    <property type="entry name" value="UvrD-helicase"/>
    <property type="match status" value="1"/>
</dbReference>
<dbReference type="KEGG" id="hms:HMU13470"/>
<evidence type="ECO:0000313" key="12">
    <source>
        <dbReference type="Proteomes" id="UP000001522"/>
    </source>
</evidence>
<proteinExistence type="predicted"/>
<feature type="binding site" evidence="9">
    <location>
        <begin position="10"/>
        <end position="17"/>
    </location>
    <ligand>
        <name>ATP</name>
        <dbReference type="ChEBI" id="CHEBI:30616"/>
    </ligand>
</feature>
<dbReference type="EC" id="5.6.2.4" evidence="7"/>
<dbReference type="STRING" id="679897.HMU13470"/>
<keyword evidence="1 9" id="KW-0547">Nucleotide-binding</keyword>
<accession>D3UJC6</accession>
<name>D3UJC6_HELM1</name>
<evidence type="ECO:0000256" key="5">
    <source>
        <dbReference type="ARBA" id="ARBA00023235"/>
    </source>
</evidence>
<evidence type="ECO:0000313" key="11">
    <source>
        <dbReference type="EMBL" id="CBG40601.1"/>
    </source>
</evidence>
<dbReference type="GO" id="GO:0003677">
    <property type="term" value="F:DNA binding"/>
    <property type="evidence" value="ECO:0007669"/>
    <property type="project" value="InterPro"/>
</dbReference>
<comment type="catalytic activity">
    <reaction evidence="8">
        <text>ATP + H2O = ADP + phosphate + H(+)</text>
        <dbReference type="Rhea" id="RHEA:13065"/>
        <dbReference type="ChEBI" id="CHEBI:15377"/>
        <dbReference type="ChEBI" id="CHEBI:15378"/>
        <dbReference type="ChEBI" id="CHEBI:30616"/>
        <dbReference type="ChEBI" id="CHEBI:43474"/>
        <dbReference type="ChEBI" id="CHEBI:456216"/>
        <dbReference type="EC" id="5.6.2.4"/>
    </reaction>
</comment>
<evidence type="ECO:0000256" key="7">
    <source>
        <dbReference type="ARBA" id="ARBA00034808"/>
    </source>
</evidence>
<evidence type="ECO:0000259" key="10">
    <source>
        <dbReference type="PROSITE" id="PS51198"/>
    </source>
</evidence>
<sequence>MQERFLTLMASAGSGKTFALTLRYLSLLFAGANAGEILALTFTKKAAGEMRERISDALEELASVGESKYLQNLITDYGFSKEEILGNAKRVFGHFLASNIKITTLDSFFNSVVRKFCWNVGLSKNFTIKAQEESSICIMFLNSLTQEEYRDLLDFCKHMRMELAGFLFLLRQIISKNLSLEIEQKTRPITEIQEEISLIVKDIKQRVFTHKDASSAAKKALEKTKIEEILSSAWLVKNDEYHYFKKLNLNIKPDCDKIFLLGREYFDAKEKKVFAQLERFKQKYQSACHQCNVKDGSLSFEDIMLFVHKILVENFARDFFYFRLDDKISHILLDEFQDTNEMQYKILLPLIEEIASGEGRLGERSLFFVGDKKQSIYGFRGSDSSIFDKLPYPTNSLPFNYRSQREVVEFNNEVFGKIFPDCAQIPSKKEKLGYIRVTPLPAELDDISGAIKEKVAQHIEQLLQAGAHPNDIAILSYTNNDIDELKSFLSERFAGMSFVTESNLSLTNRIEPRILKEALLYREAAGGSGARLHYKNIIKLLGLEFDAEISIPSLHQDLSSFIFACMQEFSLCDLHAQKFLELSFDYENVSEFLNEIERIDIQSVKEEVDGILLLTIHKSKGLEFKHIIVCDRFKKNRADTSKFVIFDDEIFCRQKNRELFDARYQRALDGFENKKKQEEFNVQYVAFTRAKNSLFVIPHADGSLASLGLEEQERGGILIDEDDRPQRTALAKKPVMQRDFGRQSAFITKEDAPLPVRKNLLFGQALHASIENYLGFGINLEHLSMKLCNCYGFYLDSRALAKILSFLHVLCENAQFRALLENSSCYSEVAFIKDHNLFRIDMLAVGEKIRVLDFKSGMHQEEHIQQVQHYMDFARGYFDRPIEGYLVYLHNPIVIEKI</sequence>
<evidence type="ECO:0000256" key="6">
    <source>
        <dbReference type="ARBA" id="ARBA00034617"/>
    </source>
</evidence>
<evidence type="ECO:0000256" key="1">
    <source>
        <dbReference type="ARBA" id="ARBA00022741"/>
    </source>
</evidence>
<keyword evidence="2 9" id="KW-0378">Hydrolase</keyword>
<dbReference type="PANTHER" id="PTHR11070:SF67">
    <property type="entry name" value="DNA 3'-5' HELICASE"/>
    <property type="match status" value="1"/>
</dbReference>
<organism evidence="11 12">
    <name type="scientific">Helicobacter mustelae (strain ATCC 43772 / CCUG 25715 / CIP 103759 / LMG 18044 / NCTC 12198 / R85-136P)</name>
    <name type="common">Campylobacter mustelae</name>
    <dbReference type="NCBI Taxonomy" id="679897"/>
    <lineage>
        <taxon>Bacteria</taxon>
        <taxon>Pseudomonadati</taxon>
        <taxon>Campylobacterota</taxon>
        <taxon>Epsilonproteobacteria</taxon>
        <taxon>Campylobacterales</taxon>
        <taxon>Helicobacteraceae</taxon>
        <taxon>Helicobacter</taxon>
    </lineage>
</organism>
<dbReference type="AlphaFoldDB" id="D3UJC6"/>
<evidence type="ECO:0000256" key="4">
    <source>
        <dbReference type="ARBA" id="ARBA00022840"/>
    </source>
</evidence>
<protein>
    <recommendedName>
        <fullName evidence="7">DNA 3'-5' helicase</fullName>
        <ecNumber evidence="7">5.6.2.4</ecNumber>
    </recommendedName>
</protein>
<dbReference type="HOGENOM" id="CLU_010638_1_0_7"/>
<dbReference type="Proteomes" id="UP000001522">
    <property type="component" value="Chromosome"/>
</dbReference>
<evidence type="ECO:0000256" key="3">
    <source>
        <dbReference type="ARBA" id="ARBA00022806"/>
    </source>
</evidence>
<evidence type="ECO:0000256" key="8">
    <source>
        <dbReference type="ARBA" id="ARBA00048988"/>
    </source>
</evidence>
<dbReference type="GO" id="GO:0000725">
    <property type="term" value="P:recombinational repair"/>
    <property type="evidence" value="ECO:0007669"/>
    <property type="project" value="TreeGrafter"/>
</dbReference>
<evidence type="ECO:0000256" key="9">
    <source>
        <dbReference type="PROSITE-ProRule" id="PRU00560"/>
    </source>
</evidence>
<dbReference type="GO" id="GO:0005829">
    <property type="term" value="C:cytosol"/>
    <property type="evidence" value="ECO:0007669"/>
    <property type="project" value="TreeGrafter"/>
</dbReference>
<evidence type="ECO:0000256" key="2">
    <source>
        <dbReference type="ARBA" id="ARBA00022801"/>
    </source>
</evidence>
<keyword evidence="3 9" id="KW-0347">Helicase</keyword>
<dbReference type="Gene3D" id="3.40.50.300">
    <property type="entry name" value="P-loop containing nucleotide triphosphate hydrolases"/>
    <property type="match status" value="4"/>
</dbReference>
<dbReference type="InterPro" id="IPR000212">
    <property type="entry name" value="DNA_helicase_UvrD/REP"/>
</dbReference>
<comment type="catalytic activity">
    <reaction evidence="6">
        <text>Couples ATP hydrolysis with the unwinding of duplex DNA by translocating in the 3'-5' direction.</text>
        <dbReference type="EC" id="5.6.2.4"/>
    </reaction>
</comment>
<dbReference type="InterPro" id="IPR014017">
    <property type="entry name" value="DNA_helicase_UvrD-like_C"/>
</dbReference>